<evidence type="ECO:0008006" key="3">
    <source>
        <dbReference type="Google" id="ProtNLM"/>
    </source>
</evidence>
<protein>
    <recommendedName>
        <fullName evidence="3">F-box domain-containing protein</fullName>
    </recommendedName>
</protein>
<sequence length="478" mass="53982">MERASLLLSLSPEIIFQIVDHSPSTILTLALTCSSLYRLCQPVLKQHRDAHNKYKVTSDLSPETVLHLLRPGPTAEIERWHVRELEIWEEPSRSMLSTQELQRCSQKGIDWWDLSQVDIDDIQEDLESGSDAYLKLLLIASCPRLHSVRFVRRLGDTYSSLSFIERAIRWSLSRYSKWAPGFKSLQNVAVGVSNGSLHHNDDCESAHGSVLAALLNLPHLKNLYFYKPFQNFEEEYQDDYPEFHETYNFPTGTSSVESIFLDSPGDLFSEFYDALTSAAKELDTLAFRAESSYARNGSEVNSLVEALSRKNPQLKRLIVYNGRGFYDGGCLSYSPSVIKCFEAIKHFSIAAYDIEDEGYDRAYGRDPDIVRSEWFHQAFPPNIEAIHIWGNSDYDGYETAESEPLDLLLSQIIESGAYKDLKTVAAGRKAGVNVCTLTNKDDGGYRKNFPAKPDRFDFKTGPCGGGKTGGLEAEPLHW</sequence>
<gene>
    <name evidence="1" type="ORF">HYE67_011127</name>
</gene>
<evidence type="ECO:0000313" key="2">
    <source>
        <dbReference type="Proteomes" id="UP000663297"/>
    </source>
</evidence>
<dbReference type="EMBL" id="CP064750">
    <property type="protein sequence ID" value="QPC68896.1"/>
    <property type="molecule type" value="Genomic_DNA"/>
</dbReference>
<reference evidence="1" key="1">
    <citation type="submission" date="2020-11" db="EMBL/GenBank/DDBJ databases">
        <title>The chromosome-scale genome resource for two endophytic Fusarium species: F. culmorum and F. pseudograminearum.</title>
        <authorList>
            <person name="Yuan Z."/>
        </authorList>
    </citation>
    <scope>NUCLEOTIDE SEQUENCE</scope>
    <source>
        <strain evidence="1">Class2-1B</strain>
    </source>
</reference>
<evidence type="ECO:0000313" key="1">
    <source>
        <dbReference type="EMBL" id="QPC68896.1"/>
    </source>
</evidence>
<dbReference type="AlphaFoldDB" id="A0A7S8DHW9"/>
<name>A0A7S8DHW9_FUSCU</name>
<proteinExistence type="predicted"/>
<accession>A0A7S8DHW9</accession>
<organism evidence="1 2">
    <name type="scientific">Fusarium culmorum</name>
    <dbReference type="NCBI Taxonomy" id="5516"/>
    <lineage>
        <taxon>Eukaryota</taxon>
        <taxon>Fungi</taxon>
        <taxon>Dikarya</taxon>
        <taxon>Ascomycota</taxon>
        <taxon>Pezizomycotina</taxon>
        <taxon>Sordariomycetes</taxon>
        <taxon>Hypocreomycetidae</taxon>
        <taxon>Hypocreales</taxon>
        <taxon>Nectriaceae</taxon>
        <taxon>Fusarium</taxon>
    </lineage>
</organism>
<dbReference type="Proteomes" id="UP000663297">
    <property type="component" value="Chromosome 4"/>
</dbReference>